<reference evidence="2 3" key="1">
    <citation type="submission" date="2019-05" db="EMBL/GenBank/DDBJ databases">
        <title>The metagenome of a microbial culture collection derived from dairy environment covers the genomic content of the human microbiome.</title>
        <authorList>
            <person name="Roder T."/>
            <person name="Wuthrich D."/>
            <person name="Sattari Z."/>
            <person name="Von Ah U."/>
            <person name="Bar C."/>
            <person name="Ronchi F."/>
            <person name="Macpherson A.J."/>
            <person name="Ganal-Vonarburg S.C."/>
            <person name="Bruggmann R."/>
            <person name="Vergeres G."/>
        </authorList>
    </citation>
    <scope>NUCLEOTIDE SEQUENCE [LARGE SCALE GENOMIC DNA]</scope>
    <source>
        <strain evidence="2 3">FAM 24227</strain>
    </source>
</reference>
<gene>
    <name evidence="2" type="ORF">FEZ33_08675</name>
</gene>
<comment type="caution">
    <text evidence="2">The sequence shown here is derived from an EMBL/GenBank/DDBJ whole genome shotgun (WGS) entry which is preliminary data.</text>
</comment>
<evidence type="ECO:0000313" key="2">
    <source>
        <dbReference type="EMBL" id="TLQ40236.1"/>
    </source>
</evidence>
<dbReference type="AlphaFoldDB" id="A0A5R9DUV3"/>
<name>A0A5R9DUV3_9LACT</name>
<proteinExistence type="predicted"/>
<feature type="domain" description="HD" evidence="1">
    <location>
        <begin position="12"/>
        <end position="111"/>
    </location>
</feature>
<evidence type="ECO:0000259" key="1">
    <source>
        <dbReference type="Pfam" id="PF01966"/>
    </source>
</evidence>
<accession>A0A5R9DUV3</accession>
<dbReference type="Gene3D" id="1.10.3210.10">
    <property type="entry name" value="Hypothetical protein af1432"/>
    <property type="match status" value="1"/>
</dbReference>
<dbReference type="InterPro" id="IPR003607">
    <property type="entry name" value="HD/PDEase_dom"/>
</dbReference>
<dbReference type="SUPFAM" id="SSF109604">
    <property type="entry name" value="HD-domain/PDEase-like"/>
    <property type="match status" value="1"/>
</dbReference>
<dbReference type="Proteomes" id="UP000306420">
    <property type="component" value="Unassembled WGS sequence"/>
</dbReference>
<sequence>MYKHHQVTNRLLHSLSVSYRSYRWAKRLKLNTKAIARAGLLHDLFFYDCETKHEVGGKGHNFEHPRIALENAKKLTELSELECDIILKHMAGATRDVPKYAESWIVTLMDKHSCIAELTTGAFSFIYRHTVKAMDVAYNPNQMN</sequence>
<dbReference type="OrthoDB" id="360187at2"/>
<dbReference type="CDD" id="cd00077">
    <property type="entry name" value="HDc"/>
    <property type="match status" value="1"/>
</dbReference>
<protein>
    <submittedName>
        <fullName evidence="2">HD domain-containing protein</fullName>
    </submittedName>
</protein>
<organism evidence="2 3">
    <name type="scientific">Ruoffia tabacinasalis</name>
    <dbReference type="NCBI Taxonomy" id="87458"/>
    <lineage>
        <taxon>Bacteria</taxon>
        <taxon>Bacillati</taxon>
        <taxon>Bacillota</taxon>
        <taxon>Bacilli</taxon>
        <taxon>Lactobacillales</taxon>
        <taxon>Aerococcaceae</taxon>
        <taxon>Ruoffia</taxon>
    </lineage>
</organism>
<evidence type="ECO:0000313" key="3">
    <source>
        <dbReference type="Proteomes" id="UP000306420"/>
    </source>
</evidence>
<dbReference type="InterPro" id="IPR006674">
    <property type="entry name" value="HD_domain"/>
</dbReference>
<dbReference type="Pfam" id="PF01966">
    <property type="entry name" value="HD"/>
    <property type="match status" value="1"/>
</dbReference>
<dbReference type="EMBL" id="VBSP01000033">
    <property type="protein sequence ID" value="TLQ40236.1"/>
    <property type="molecule type" value="Genomic_DNA"/>
</dbReference>